<dbReference type="EMBL" id="LITU01000040">
    <property type="protein sequence ID" value="KOY17428.1"/>
    <property type="molecule type" value="Genomic_DNA"/>
</dbReference>
<reference evidence="1 2" key="1">
    <citation type="submission" date="2015-08" db="EMBL/GenBank/DDBJ databases">
        <title>Draft genome sequence of cellulolytic and xylanolytic Paenibacillus sp. A59, isolated from a decaying forest soil from Patagonia, Argentina.</title>
        <authorList>
            <person name="Ghio S."/>
            <person name="Caceres A.M."/>
            <person name="Talia P."/>
            <person name="Grasso D."/>
            <person name="Campos E."/>
        </authorList>
    </citation>
    <scope>NUCLEOTIDE SEQUENCE [LARGE SCALE GENOMIC DNA]</scope>
    <source>
        <strain evidence="1 2">A59</strain>
    </source>
</reference>
<accession>A0A0M9BR79</accession>
<gene>
    <name evidence="1" type="ORF">AMS66_06530</name>
</gene>
<proteinExistence type="predicted"/>
<evidence type="ECO:0000313" key="2">
    <source>
        <dbReference type="Proteomes" id="UP000037688"/>
    </source>
</evidence>
<keyword evidence="2" id="KW-1185">Reference proteome</keyword>
<comment type="caution">
    <text evidence="1">The sequence shown here is derived from an EMBL/GenBank/DDBJ whole genome shotgun (WGS) entry which is preliminary data.</text>
</comment>
<organism evidence="1 2">
    <name type="scientific">Paenibacillus xylanivorans</name>
    <dbReference type="NCBI Taxonomy" id="1705561"/>
    <lineage>
        <taxon>Bacteria</taxon>
        <taxon>Bacillati</taxon>
        <taxon>Bacillota</taxon>
        <taxon>Bacilli</taxon>
        <taxon>Bacillales</taxon>
        <taxon>Paenibacillaceae</taxon>
        <taxon>Paenibacillus</taxon>
    </lineage>
</organism>
<dbReference type="RefSeq" id="WP_053780018.1">
    <property type="nucleotide sequence ID" value="NZ_LITU01000040.1"/>
</dbReference>
<dbReference type="PATRIC" id="fig|1705561.3.peg.1027"/>
<dbReference type="Proteomes" id="UP000037688">
    <property type="component" value="Unassembled WGS sequence"/>
</dbReference>
<evidence type="ECO:0000313" key="1">
    <source>
        <dbReference type="EMBL" id="KOY17428.1"/>
    </source>
</evidence>
<protein>
    <submittedName>
        <fullName evidence="1">Uncharacterized protein</fullName>
    </submittedName>
</protein>
<dbReference type="OrthoDB" id="1953806at2"/>
<dbReference type="AlphaFoldDB" id="A0A0M9BR79"/>
<name>A0A0M9BR79_9BACL</name>
<sequence length="147" mass="17201">MKTNKAMKNLLDELSQSNKFINSDLLNPNFIEWDNCILIDTSSLSNTDSIGKIIYQDRTDLEVSINHYHVDDLWTGFKLVSNWEENLKSNYPKREFILILSSTIEGEDVVIRFYQSRDNEPEWINLNDLEGYKEEAILVIEILNVIQ</sequence>